<name>K9VIF3_9CYAN</name>
<dbReference type="SUPFAM" id="SSF50978">
    <property type="entry name" value="WD40 repeat-like"/>
    <property type="match status" value="2"/>
</dbReference>
<accession>K9VIF3</accession>
<feature type="repeat" description="WD" evidence="3">
    <location>
        <begin position="1185"/>
        <end position="1226"/>
    </location>
</feature>
<dbReference type="InterPro" id="IPR011047">
    <property type="entry name" value="Quinoprotein_ADH-like_sf"/>
</dbReference>
<dbReference type="eggNOG" id="COG2319">
    <property type="taxonomic scope" value="Bacteria"/>
</dbReference>
<dbReference type="Proteomes" id="UP000010478">
    <property type="component" value="Chromosome"/>
</dbReference>
<dbReference type="KEGG" id="oni:Osc7112_2589"/>
<feature type="repeat" description="WD" evidence="3">
    <location>
        <begin position="1272"/>
        <end position="1309"/>
    </location>
</feature>
<gene>
    <name evidence="5" type="ORF">Osc7112_2589</name>
</gene>
<dbReference type="EMBL" id="CP003614">
    <property type="protein sequence ID" value="AFZ07005.1"/>
    <property type="molecule type" value="Genomic_DNA"/>
</dbReference>
<dbReference type="PROSITE" id="PS50294">
    <property type="entry name" value="WD_REPEATS_REGION"/>
    <property type="match status" value="6"/>
</dbReference>
<dbReference type="HOGENOM" id="CLU_244721_0_0_3"/>
<dbReference type="SUPFAM" id="SSF50998">
    <property type="entry name" value="Quinoprotein alcohol dehydrogenase-like"/>
    <property type="match status" value="1"/>
</dbReference>
<dbReference type="STRING" id="179408.Osc7112_2589"/>
<keyword evidence="2" id="KW-0677">Repeat</keyword>
<feature type="repeat" description="WD" evidence="3">
    <location>
        <begin position="208"/>
        <end position="242"/>
    </location>
</feature>
<reference evidence="5 6" key="1">
    <citation type="submission" date="2012-05" db="EMBL/GenBank/DDBJ databases">
        <title>Finished chromosome of genome of Oscillatoria sp. PCC 7112.</title>
        <authorList>
            <consortium name="US DOE Joint Genome Institute"/>
            <person name="Gugger M."/>
            <person name="Coursin T."/>
            <person name="Rippka R."/>
            <person name="Tandeau De Marsac N."/>
            <person name="Huntemann M."/>
            <person name="Wei C.-L."/>
            <person name="Han J."/>
            <person name="Detter J.C."/>
            <person name="Han C."/>
            <person name="Tapia R."/>
            <person name="Davenport K."/>
            <person name="Daligault H."/>
            <person name="Erkkila T."/>
            <person name="Gu W."/>
            <person name="Munk A.C.C."/>
            <person name="Teshima H."/>
            <person name="Xu Y."/>
            <person name="Chain P."/>
            <person name="Chen A."/>
            <person name="Krypides N."/>
            <person name="Mavromatis K."/>
            <person name="Markowitz V."/>
            <person name="Szeto E."/>
            <person name="Ivanova N."/>
            <person name="Mikhailova N."/>
            <person name="Ovchinnikova G."/>
            <person name="Pagani I."/>
            <person name="Pati A."/>
            <person name="Goodwin L."/>
            <person name="Peters L."/>
            <person name="Pitluck S."/>
            <person name="Woyke T."/>
            <person name="Kerfeld C."/>
        </authorList>
    </citation>
    <scope>NUCLEOTIDE SEQUENCE [LARGE SCALE GENOMIC DNA]</scope>
    <source>
        <strain evidence="5 6">PCC 7112</strain>
    </source>
</reference>
<feature type="repeat" description="WD" evidence="3">
    <location>
        <begin position="243"/>
        <end position="284"/>
    </location>
</feature>
<feature type="repeat" description="WD" evidence="3">
    <location>
        <begin position="1227"/>
        <end position="1268"/>
    </location>
</feature>
<protein>
    <submittedName>
        <fullName evidence="5">WD40 repeat-containing protein</fullName>
    </submittedName>
</protein>
<dbReference type="OrthoDB" id="422888at2"/>
<keyword evidence="1 3" id="KW-0853">WD repeat</keyword>
<feature type="repeat" description="WD" evidence="3">
    <location>
        <begin position="157"/>
        <end position="198"/>
    </location>
</feature>
<feature type="repeat" description="WD" evidence="3">
    <location>
        <begin position="1454"/>
        <end position="1492"/>
    </location>
</feature>
<dbReference type="InterPro" id="IPR020472">
    <property type="entry name" value="WD40_PAC1"/>
</dbReference>
<dbReference type="Gene3D" id="2.130.10.10">
    <property type="entry name" value="YVTN repeat-like/Quinoprotein amine dehydrogenase"/>
    <property type="match status" value="5"/>
</dbReference>
<dbReference type="SMART" id="SM00320">
    <property type="entry name" value="WD40"/>
    <property type="match status" value="13"/>
</dbReference>
<evidence type="ECO:0000256" key="1">
    <source>
        <dbReference type="ARBA" id="ARBA00022574"/>
    </source>
</evidence>
<dbReference type="InterPro" id="IPR001680">
    <property type="entry name" value="WD40_rpt"/>
</dbReference>
<evidence type="ECO:0000313" key="5">
    <source>
        <dbReference type="EMBL" id="AFZ07005.1"/>
    </source>
</evidence>
<evidence type="ECO:0000256" key="4">
    <source>
        <dbReference type="SAM" id="MobiDB-lite"/>
    </source>
</evidence>
<evidence type="ECO:0000256" key="2">
    <source>
        <dbReference type="ARBA" id="ARBA00022737"/>
    </source>
</evidence>
<feature type="region of interest" description="Disordered" evidence="4">
    <location>
        <begin position="1051"/>
        <end position="1072"/>
    </location>
</feature>
<dbReference type="PROSITE" id="PS50082">
    <property type="entry name" value="WD_REPEATS_2"/>
    <property type="match status" value="8"/>
</dbReference>
<sequence>MSTRIEEVKKQLSSQSEQERLAALSETLNHGQQGLELLIEQSIKDQSDRVKQFAYRVFRGDNSYLRGNTPENLTPCPTDVITSLAISPDNTILVGGSWKKIWVWDLQTGATIRSIEGHSHWVLSVAISPDGNTLVSGGADTNIKVWNLKTGQVIRTLNGHSTWITAVAIPADGKKIVSGSTDKTIKIWELNTGKLSKTIKNEKELFCVLSLCISHDGKVIACGSTNNKITLWNLDSGQLIRSIEGHSAWIQSLSITSDNTTLISGSRDGVVKFWESKSEKESSNQSGSVLGKGLVDVAATVAGFSLGGPIAVGAWVLGRVIVGALDNKDLSTLPLQNLECTKTYPNNQSINSLDCSVAQNILVVGFSKKIKIFDLKDYRIIYTLPEQPGFISSVVVSPNGKTLVIAGKDWVTLLEAKTGKALHAIKGCSYPKLSKIVIIVEPPLQLLYGQSKRFTVKGYDQDNREMNLNNKDVKWKSAGGEIEQDLFTAGQMEGSFEVKAKIGIFEASVPITIISPPTITEICVTPSSITLEFKKRQQFTAQVLDQRRNPMQETVLWEVSGGGKIDQNGNFIAGSKPGKFEIIASVSSIRRVIPITIIEPPRLTELIIISSIPQLEFGQSFHFQVKGLDQYGDNIQTGKVTWSAISGGGTINQNGNFIAGSKQGNFEIIASVRSIHRVIPITIIAPPKLKELIITSSIDQLEFGQNFQFEVKGLDQYGDNIQTGKVTWSAIRGNIDNQGIFYAGEREDTVIIKASVGTINTCTEIKVYEPSRLTFLEILPSSVILEPGESQRFNVVALNQRREDISVSDIEWNATGGLIDRTGNFCSGEQQKGNRQVTVKVGHLSANAEVTVIPVLRGLKISPEQVEIKPEEAFTFTVTGFDQVGDPLNITNVIWTTTNGGSITDKGTFKGNYNKRKVTVTAKSGKVSTIAKVILLPVLRRLELQPGFVYLKSSEHQTFVVKGFDQFGYPIALGEVYWETTGGQIAQDGTLTFTQNEQGYFQVTATSQLAPKYTQEIRKLFLYTGISSKIISYLISYQPLLQEMFALDSGSTEPEEHLDDSRLDSVSTDTDEHLDDSIVDETQLEISTQATQETDTILEADEQLDIEVARPTDIDTIVDTNVLDFDTALEGWLFKKLRKLVARIFFSISRFCLSEASANLRASADVFVLAVEYNPYQYFKCLNILNGHSGFVRSLAITPDGQKLISGSWYHPIKIWDLQTGYLLNTLEPHTSDVECFAITPDGQTLVSADWDNTIKILDLKTNELRHSLPCSNQVYFVGITPDGRKLISVEESNIIQIWDLNNQDFLKNLGTNSLHSRHLYGWNRNSIVISPDQQRIIVGREIIKSYDLITGKLVTIIGRKLGYIYALAITPDGKTLISSHDKKIKIWDLTAKKYPDVRLTLKSSAEGVYALTLTPDAQRIVSAGRRKINDDYESFIEIWDLNTGEKLHSIKEYSTTESYVCCLAITPDGKQIISGHRDGTIRIWGIPELSL</sequence>
<feature type="repeat" description="WD" evidence="3">
    <location>
        <begin position="115"/>
        <end position="156"/>
    </location>
</feature>
<dbReference type="InterPro" id="IPR015943">
    <property type="entry name" value="WD40/YVTN_repeat-like_dom_sf"/>
</dbReference>
<organism evidence="5 6">
    <name type="scientific">Phormidium nigroviride PCC 7112</name>
    <dbReference type="NCBI Taxonomy" id="179408"/>
    <lineage>
        <taxon>Bacteria</taxon>
        <taxon>Bacillati</taxon>
        <taxon>Cyanobacteriota</taxon>
        <taxon>Cyanophyceae</taxon>
        <taxon>Oscillatoriophycideae</taxon>
        <taxon>Oscillatoriales</taxon>
        <taxon>Oscillatoriaceae</taxon>
        <taxon>Phormidium</taxon>
    </lineage>
</organism>
<dbReference type="PANTHER" id="PTHR19879">
    <property type="entry name" value="TRANSCRIPTION INITIATION FACTOR TFIID"/>
    <property type="match status" value="1"/>
</dbReference>
<dbReference type="InterPro" id="IPR019775">
    <property type="entry name" value="WD40_repeat_CS"/>
</dbReference>
<dbReference type="Pfam" id="PF00400">
    <property type="entry name" value="WD40"/>
    <property type="match status" value="9"/>
</dbReference>
<dbReference type="CDD" id="cd00200">
    <property type="entry name" value="WD40"/>
    <property type="match status" value="2"/>
</dbReference>
<evidence type="ECO:0000256" key="3">
    <source>
        <dbReference type="PROSITE-ProRule" id="PRU00221"/>
    </source>
</evidence>
<dbReference type="InterPro" id="IPR036322">
    <property type="entry name" value="WD40_repeat_dom_sf"/>
</dbReference>
<dbReference type="PROSITE" id="PS00678">
    <property type="entry name" value="WD_REPEATS_1"/>
    <property type="match status" value="2"/>
</dbReference>
<dbReference type="RefSeq" id="WP_015176295.1">
    <property type="nucleotide sequence ID" value="NC_019729.1"/>
</dbReference>
<dbReference type="PANTHER" id="PTHR19879:SF9">
    <property type="entry name" value="TRANSCRIPTION INITIATION FACTOR TFIID SUBUNIT 5"/>
    <property type="match status" value="1"/>
</dbReference>
<proteinExistence type="predicted"/>
<dbReference type="PRINTS" id="PR00320">
    <property type="entry name" value="GPROTEINBRPT"/>
</dbReference>
<keyword evidence="6" id="KW-1185">Reference proteome</keyword>
<evidence type="ECO:0000313" key="6">
    <source>
        <dbReference type="Proteomes" id="UP000010478"/>
    </source>
</evidence>